<keyword evidence="1" id="KW-1133">Transmembrane helix</keyword>
<feature type="transmembrane region" description="Helical" evidence="1">
    <location>
        <begin position="112"/>
        <end position="132"/>
    </location>
</feature>
<proteinExistence type="predicted"/>
<keyword evidence="1" id="KW-0472">Membrane</keyword>
<accession>A0A3D9BL75</accession>
<evidence type="ECO:0000313" key="3">
    <source>
        <dbReference type="Proteomes" id="UP000256512"/>
    </source>
</evidence>
<name>A0A3D9BL75_9FLAO</name>
<dbReference type="AlphaFoldDB" id="A0A3D9BL75"/>
<keyword evidence="1" id="KW-0812">Transmembrane</keyword>
<protein>
    <submittedName>
        <fullName evidence="2">Uncharacterized protein</fullName>
    </submittedName>
</protein>
<comment type="caution">
    <text evidence="2">The sequence shown here is derived from an EMBL/GenBank/DDBJ whole genome shotgun (WGS) entry which is preliminary data.</text>
</comment>
<organism evidence="2 3">
    <name type="scientific">Chryseobacterium piscium</name>
    <dbReference type="NCBI Taxonomy" id="333702"/>
    <lineage>
        <taxon>Bacteria</taxon>
        <taxon>Pseudomonadati</taxon>
        <taxon>Bacteroidota</taxon>
        <taxon>Flavobacteriia</taxon>
        <taxon>Flavobacteriales</taxon>
        <taxon>Weeksellaceae</taxon>
        <taxon>Chryseobacterium group</taxon>
        <taxon>Chryseobacterium</taxon>
    </lineage>
</organism>
<feature type="transmembrane region" description="Helical" evidence="1">
    <location>
        <begin position="89"/>
        <end position="106"/>
    </location>
</feature>
<evidence type="ECO:0000313" key="2">
    <source>
        <dbReference type="EMBL" id="REC54283.1"/>
    </source>
</evidence>
<feature type="transmembrane region" description="Helical" evidence="1">
    <location>
        <begin position="178"/>
        <end position="196"/>
    </location>
</feature>
<dbReference type="RefSeq" id="WP_115950228.1">
    <property type="nucleotide sequence ID" value="NZ_QNVS01000027.1"/>
</dbReference>
<feature type="transmembrane region" description="Helical" evidence="1">
    <location>
        <begin position="144"/>
        <end position="166"/>
    </location>
</feature>
<sequence>MMTKENLIEIGKYLKGKDLSSAVFAEVYDHFVMQISELINKKDINFTEAFLQTKFNWQSELEMVKADLFSFKRITKIEKCILQDRFKKMMMIAFLFSVIMGTVFYFNENVYLCFQGALIAMHVLFLMYHFIFRKMSFSEYQKMIFHPLLLRNVLLMLIILPLTNIIFSTTKNLWEFPLNHMFITFSVVLQIQLFYFRAKKINVLLV</sequence>
<reference evidence="2 3" key="1">
    <citation type="journal article" date="2006" name="Int. J. Syst. Evol. Microbiol.">
        <title>Chryseobacterium piscium sp. nov., isolated from fish of the South Atlantic Ocean off South Africa.</title>
        <authorList>
            <person name="de Beer H."/>
            <person name="Hugo C.J."/>
            <person name="Jooste P.J."/>
            <person name="Vancanneyt M."/>
            <person name="Coenye T."/>
            <person name="Vandamme P."/>
        </authorList>
    </citation>
    <scope>NUCLEOTIDE SEQUENCE [LARGE SCALE GENOMIC DNA]</scope>
    <source>
        <strain evidence="2 3">CCUG 51923</strain>
    </source>
</reference>
<evidence type="ECO:0000256" key="1">
    <source>
        <dbReference type="SAM" id="Phobius"/>
    </source>
</evidence>
<dbReference type="EMBL" id="QNVS01000027">
    <property type="protein sequence ID" value="REC54283.1"/>
    <property type="molecule type" value="Genomic_DNA"/>
</dbReference>
<gene>
    <name evidence="2" type="ORF">DRF62_10265</name>
</gene>
<keyword evidence="3" id="KW-1185">Reference proteome</keyword>
<dbReference type="Proteomes" id="UP000256512">
    <property type="component" value="Unassembled WGS sequence"/>
</dbReference>